<comment type="caution">
    <text evidence="1">The sequence shown here is derived from an EMBL/GenBank/DDBJ whole genome shotgun (WGS) entry which is preliminary data.</text>
</comment>
<dbReference type="RefSeq" id="WP_164452691.1">
    <property type="nucleotide sequence ID" value="NZ_JAAIJQ010000024.1"/>
</dbReference>
<organism evidence="1 2">
    <name type="scientific">Thiorhodococcus minor</name>
    <dbReference type="NCBI Taxonomy" id="57489"/>
    <lineage>
        <taxon>Bacteria</taxon>
        <taxon>Pseudomonadati</taxon>
        <taxon>Pseudomonadota</taxon>
        <taxon>Gammaproteobacteria</taxon>
        <taxon>Chromatiales</taxon>
        <taxon>Chromatiaceae</taxon>
        <taxon>Thiorhodococcus</taxon>
    </lineage>
</organism>
<evidence type="ECO:0000313" key="2">
    <source>
        <dbReference type="Proteomes" id="UP000483379"/>
    </source>
</evidence>
<name>A0A6M0K0T8_9GAMM</name>
<gene>
    <name evidence="1" type="ORF">G3446_09990</name>
</gene>
<sequence length="83" mass="9231">MRRVIDGEYFDTDASTWIAQNIAGEALYRSRRGHLFLADATSIRLIAPSQAISWAKNHGVSLMSIARELAESTPDSMPQSRSH</sequence>
<dbReference type="Proteomes" id="UP000483379">
    <property type="component" value="Unassembled WGS sequence"/>
</dbReference>
<proteinExistence type="predicted"/>
<evidence type="ECO:0000313" key="1">
    <source>
        <dbReference type="EMBL" id="NEV62217.1"/>
    </source>
</evidence>
<dbReference type="AlphaFoldDB" id="A0A6M0K0T8"/>
<accession>A0A6M0K0T8</accession>
<keyword evidence="2" id="KW-1185">Reference proteome</keyword>
<protein>
    <submittedName>
        <fullName evidence="1">Uncharacterized protein</fullName>
    </submittedName>
</protein>
<dbReference type="EMBL" id="JAAIJQ010000024">
    <property type="protein sequence ID" value="NEV62217.1"/>
    <property type="molecule type" value="Genomic_DNA"/>
</dbReference>
<reference evidence="1 2" key="1">
    <citation type="submission" date="2020-02" db="EMBL/GenBank/DDBJ databases">
        <title>Genome sequences of Thiorhodococcus mannitoliphagus and Thiorhodococcus minor, purple sulfur photosynthetic bacteria in the gammaproteobacterial family, Chromatiaceae.</title>
        <authorList>
            <person name="Aviles F.A."/>
            <person name="Meyer T.E."/>
            <person name="Kyndt J.A."/>
        </authorList>
    </citation>
    <scope>NUCLEOTIDE SEQUENCE [LARGE SCALE GENOMIC DNA]</scope>
    <source>
        <strain evidence="1 2">DSM 11518</strain>
    </source>
</reference>